<evidence type="ECO:0000313" key="3">
    <source>
        <dbReference type="Proteomes" id="UP000823633"/>
    </source>
</evidence>
<accession>A0A9D9HAV7</accession>
<dbReference type="AlphaFoldDB" id="A0A9D9HAV7"/>
<reference evidence="2" key="1">
    <citation type="submission" date="2020-10" db="EMBL/GenBank/DDBJ databases">
        <authorList>
            <person name="Gilroy R."/>
        </authorList>
    </citation>
    <scope>NUCLEOTIDE SEQUENCE</scope>
    <source>
        <strain evidence="2">11167</strain>
    </source>
</reference>
<dbReference type="PANTHER" id="PTHR43767">
    <property type="entry name" value="LONG-CHAIN-FATTY-ACID--COA LIGASE"/>
    <property type="match status" value="1"/>
</dbReference>
<evidence type="ECO:0000313" key="2">
    <source>
        <dbReference type="EMBL" id="MBO8442802.1"/>
    </source>
</evidence>
<dbReference type="Gene3D" id="3.40.50.12780">
    <property type="entry name" value="N-terminal domain of ligase-like"/>
    <property type="match status" value="1"/>
</dbReference>
<feature type="domain" description="AMP-dependent synthetase/ligase" evidence="1">
    <location>
        <begin position="36"/>
        <end position="425"/>
    </location>
</feature>
<dbReference type="InterPro" id="IPR000873">
    <property type="entry name" value="AMP-dep_synth/lig_dom"/>
</dbReference>
<dbReference type="EMBL" id="JADIMU010000022">
    <property type="protein sequence ID" value="MBO8442802.1"/>
    <property type="molecule type" value="Genomic_DNA"/>
</dbReference>
<comment type="caution">
    <text evidence="2">The sequence shown here is derived from an EMBL/GenBank/DDBJ whole genome shotgun (WGS) entry which is preliminary data.</text>
</comment>
<dbReference type="InterPro" id="IPR045851">
    <property type="entry name" value="AMP-bd_C_sf"/>
</dbReference>
<dbReference type="Proteomes" id="UP000823633">
    <property type="component" value="Unassembled WGS sequence"/>
</dbReference>
<dbReference type="PANTHER" id="PTHR43767:SF1">
    <property type="entry name" value="NONRIBOSOMAL PEPTIDE SYNTHASE PES1 (EUROFUNG)-RELATED"/>
    <property type="match status" value="1"/>
</dbReference>
<organism evidence="2 3">
    <name type="scientific">Candidatus Aphodenecus pullistercoris</name>
    <dbReference type="NCBI Taxonomy" id="2840669"/>
    <lineage>
        <taxon>Bacteria</taxon>
        <taxon>Pseudomonadati</taxon>
        <taxon>Spirochaetota</taxon>
        <taxon>Spirochaetia</taxon>
        <taxon>Spirochaetales</taxon>
        <taxon>Candidatus Aphodenecus</taxon>
    </lineage>
</organism>
<sequence>MAFKYPNPDAHAFLEEYRGKAFNGKWPTVVEMFDISVSRFGERPCFTAFHPKELHMSYNEVHEKVVQIANYLNATGVKKGDKIAVSGKNSPEWAVAYLAVLYAGAIVVPLDITYNDTDMETLMAFGGVSRIFIDADRIENIGTKTGKLSLVEKYCLEPNSKSYSYLFDLKAEGRYQAEKASEDDVAAILFTSGTTGVPKGVQLTHSNLVSDCYLAQRLMKLYPEDVFYAILPLHHAYTMLAVFFETISCGASCVFGKRLVVPQVLKELKMGKVTMFLAVPLLFNKLLSALMNGVREKGIVVYGLIRGLMGISGFLKKVFHIKVGKKWFGFLLKKLSLENARICICGGGPLPPSTFKMFNELGIDFVQGYGLTETSPITHLNPVEAYNEASVGHHIPEVEVKIVDPDSEGNGVIYVRGPVVMKGYYNNEEATKEVLSEDGWLNTGDVGYQKDGYLFLTGRAKNVIVTEGGKNVFPEEIEDHFQLHYDVDQICVCGYTLNAKDKSEGIAAIIYPSADCAKAHPDDLEAYINSIVMTVNRELQSYKKITKVIIAKEPLAMTSTKKVKRFEVRKDYRKELEG</sequence>
<proteinExistence type="predicted"/>
<reference evidence="2" key="2">
    <citation type="journal article" date="2021" name="PeerJ">
        <title>Extensive microbial diversity within the chicken gut microbiome revealed by metagenomics and culture.</title>
        <authorList>
            <person name="Gilroy R."/>
            <person name="Ravi A."/>
            <person name="Getino M."/>
            <person name="Pursley I."/>
            <person name="Horton D.L."/>
            <person name="Alikhan N.F."/>
            <person name="Baker D."/>
            <person name="Gharbi K."/>
            <person name="Hall N."/>
            <person name="Watson M."/>
            <person name="Adriaenssens E.M."/>
            <person name="Foster-Nyarko E."/>
            <person name="Jarju S."/>
            <person name="Secka A."/>
            <person name="Antonio M."/>
            <person name="Oren A."/>
            <person name="Chaudhuri R.R."/>
            <person name="La Ragione R."/>
            <person name="Hildebrand F."/>
            <person name="Pallen M.J."/>
        </authorList>
    </citation>
    <scope>NUCLEOTIDE SEQUENCE</scope>
    <source>
        <strain evidence="2">11167</strain>
    </source>
</reference>
<dbReference type="Pfam" id="PF23562">
    <property type="entry name" value="AMP-binding_C_3"/>
    <property type="match status" value="1"/>
</dbReference>
<dbReference type="GO" id="GO:0016878">
    <property type="term" value="F:acid-thiol ligase activity"/>
    <property type="evidence" value="ECO:0007669"/>
    <property type="project" value="UniProtKB-ARBA"/>
</dbReference>
<dbReference type="Pfam" id="PF00501">
    <property type="entry name" value="AMP-binding"/>
    <property type="match status" value="1"/>
</dbReference>
<dbReference type="Gene3D" id="3.30.300.30">
    <property type="match status" value="1"/>
</dbReference>
<dbReference type="InterPro" id="IPR050237">
    <property type="entry name" value="ATP-dep_AMP-bd_enzyme"/>
</dbReference>
<protein>
    <submittedName>
        <fullName evidence="2">AMP-binding protein</fullName>
    </submittedName>
</protein>
<gene>
    <name evidence="2" type="ORF">IAC42_03490</name>
</gene>
<dbReference type="SUPFAM" id="SSF56801">
    <property type="entry name" value="Acetyl-CoA synthetase-like"/>
    <property type="match status" value="1"/>
</dbReference>
<evidence type="ECO:0000259" key="1">
    <source>
        <dbReference type="Pfam" id="PF00501"/>
    </source>
</evidence>
<dbReference type="InterPro" id="IPR042099">
    <property type="entry name" value="ANL_N_sf"/>
</dbReference>
<dbReference type="InterPro" id="IPR020845">
    <property type="entry name" value="AMP-binding_CS"/>
</dbReference>
<dbReference type="PROSITE" id="PS00455">
    <property type="entry name" value="AMP_BINDING"/>
    <property type="match status" value="1"/>
</dbReference>
<name>A0A9D9HAV7_9SPIR</name>